<dbReference type="AlphaFoldDB" id="A0A7C8M5H0"/>
<protein>
    <recommendedName>
        <fullName evidence="1">BTB domain-containing protein</fullName>
    </recommendedName>
</protein>
<dbReference type="InterPro" id="IPR000210">
    <property type="entry name" value="BTB/POZ_dom"/>
</dbReference>
<comment type="caution">
    <text evidence="2">The sequence shown here is derived from an EMBL/GenBank/DDBJ whole genome shotgun (WGS) entry which is preliminary data.</text>
</comment>
<proteinExistence type="predicted"/>
<dbReference type="Proteomes" id="UP000481861">
    <property type="component" value="Unassembled WGS sequence"/>
</dbReference>
<dbReference type="OrthoDB" id="3794732at2759"/>
<dbReference type="PANTHER" id="PTHR47843:SF2">
    <property type="entry name" value="BTB DOMAIN-CONTAINING PROTEIN"/>
    <property type="match status" value="1"/>
</dbReference>
<name>A0A7C8M5H0_9PLEO</name>
<accession>A0A7C8M5H0</accession>
<evidence type="ECO:0000259" key="1">
    <source>
        <dbReference type="PROSITE" id="PS50097"/>
    </source>
</evidence>
<gene>
    <name evidence="2" type="ORF">BDV95DRAFT_499130</name>
</gene>
<evidence type="ECO:0000313" key="2">
    <source>
        <dbReference type="EMBL" id="KAF2869196.1"/>
    </source>
</evidence>
<dbReference type="CDD" id="cd18186">
    <property type="entry name" value="BTB_POZ_ZBTB_KLHL-like"/>
    <property type="match status" value="1"/>
</dbReference>
<reference evidence="2 3" key="1">
    <citation type="submission" date="2020-01" db="EMBL/GenBank/DDBJ databases">
        <authorList>
            <consortium name="DOE Joint Genome Institute"/>
            <person name="Haridas S."/>
            <person name="Albert R."/>
            <person name="Binder M."/>
            <person name="Bloem J."/>
            <person name="Labutti K."/>
            <person name="Salamov A."/>
            <person name="Andreopoulos B."/>
            <person name="Baker S.E."/>
            <person name="Barry K."/>
            <person name="Bills G."/>
            <person name="Bluhm B.H."/>
            <person name="Cannon C."/>
            <person name="Castanera R."/>
            <person name="Culley D.E."/>
            <person name="Daum C."/>
            <person name="Ezra D."/>
            <person name="Gonzalez J.B."/>
            <person name="Henrissat B."/>
            <person name="Kuo A."/>
            <person name="Liang C."/>
            <person name="Lipzen A."/>
            <person name="Lutzoni F."/>
            <person name="Magnuson J."/>
            <person name="Mondo S."/>
            <person name="Nolan M."/>
            <person name="Ohm R."/>
            <person name="Pangilinan J."/>
            <person name="Park H.-J.H."/>
            <person name="Ramirez L."/>
            <person name="Alfaro M."/>
            <person name="Sun H."/>
            <person name="Tritt A."/>
            <person name="Yoshinaga Y."/>
            <person name="Zwiers L.-H.L."/>
            <person name="Turgeon B.G."/>
            <person name="Goodwin S.B."/>
            <person name="Spatafora J.W."/>
            <person name="Crous P.W."/>
            <person name="Grigoriev I.V."/>
        </authorList>
    </citation>
    <scope>NUCLEOTIDE SEQUENCE [LARGE SCALE GENOMIC DNA]</scope>
    <source>
        <strain evidence="2 3">CBS 611.86</strain>
    </source>
</reference>
<feature type="domain" description="BTB" evidence="1">
    <location>
        <begin position="17"/>
        <end position="90"/>
    </location>
</feature>
<keyword evidence="3" id="KW-1185">Reference proteome</keyword>
<evidence type="ECO:0000313" key="3">
    <source>
        <dbReference type="Proteomes" id="UP000481861"/>
    </source>
</evidence>
<sequence length="214" mass="24483">MYHPLTTLRSLTRRSASDPIIKLSVREEKTIVSVHKSILCASSKFFQSATKSEWTELRTEAEPIDLGDDELEVVKLYAHWVYVGKLPTWDNELDGNTVLTSLCKAYVFGEKIMDTKYKNMVIDGLSAATKKYNKYPLGAAEKIVYDGTPSGSPARRLLADFWAYRGHKVWFDHIETCPADLLKDALKAMMTLRPTMSEDPWEKRSQNYHEKDEV</sequence>
<organism evidence="2 3">
    <name type="scientific">Massariosphaeria phaeospora</name>
    <dbReference type="NCBI Taxonomy" id="100035"/>
    <lineage>
        <taxon>Eukaryota</taxon>
        <taxon>Fungi</taxon>
        <taxon>Dikarya</taxon>
        <taxon>Ascomycota</taxon>
        <taxon>Pezizomycotina</taxon>
        <taxon>Dothideomycetes</taxon>
        <taxon>Pleosporomycetidae</taxon>
        <taxon>Pleosporales</taxon>
        <taxon>Pleosporales incertae sedis</taxon>
        <taxon>Massariosphaeria</taxon>
    </lineage>
</organism>
<dbReference type="EMBL" id="JAADJZ010000017">
    <property type="protein sequence ID" value="KAF2869196.1"/>
    <property type="molecule type" value="Genomic_DNA"/>
</dbReference>
<dbReference type="InterPro" id="IPR011333">
    <property type="entry name" value="SKP1/BTB/POZ_sf"/>
</dbReference>
<dbReference type="PROSITE" id="PS50097">
    <property type="entry name" value="BTB"/>
    <property type="match status" value="1"/>
</dbReference>
<dbReference type="PANTHER" id="PTHR47843">
    <property type="entry name" value="BTB DOMAIN-CONTAINING PROTEIN-RELATED"/>
    <property type="match status" value="1"/>
</dbReference>
<dbReference type="Gene3D" id="3.30.710.10">
    <property type="entry name" value="Potassium Channel Kv1.1, Chain A"/>
    <property type="match status" value="1"/>
</dbReference>
<dbReference type="SUPFAM" id="SSF54695">
    <property type="entry name" value="POZ domain"/>
    <property type="match status" value="1"/>
</dbReference>
<dbReference type="Pfam" id="PF00651">
    <property type="entry name" value="BTB"/>
    <property type="match status" value="1"/>
</dbReference>